<evidence type="ECO:0000259" key="2">
    <source>
        <dbReference type="Pfam" id="PF07035"/>
    </source>
</evidence>
<organism evidence="3 4">
    <name type="scientific">Iris pallida</name>
    <name type="common">Sweet iris</name>
    <dbReference type="NCBI Taxonomy" id="29817"/>
    <lineage>
        <taxon>Eukaryota</taxon>
        <taxon>Viridiplantae</taxon>
        <taxon>Streptophyta</taxon>
        <taxon>Embryophyta</taxon>
        <taxon>Tracheophyta</taxon>
        <taxon>Spermatophyta</taxon>
        <taxon>Magnoliopsida</taxon>
        <taxon>Liliopsida</taxon>
        <taxon>Asparagales</taxon>
        <taxon>Iridaceae</taxon>
        <taxon>Iridoideae</taxon>
        <taxon>Irideae</taxon>
        <taxon>Iris</taxon>
    </lineage>
</organism>
<dbReference type="GO" id="GO:0035658">
    <property type="term" value="C:Mon1-Ccz1 complex"/>
    <property type="evidence" value="ECO:0007669"/>
    <property type="project" value="InterPro"/>
</dbReference>
<dbReference type="InterPro" id="IPR009755">
    <property type="entry name" value="RMC1_C"/>
</dbReference>
<sequence length="612" mass="68589">MNALRLIEAKKLNVSWYIYTHESRMVLLASGMQCTIFYAFQFSSGGIVRLPKFEMTMSKAEANQKPVLAAEDVHIITIYGRIYCLQLDRAGMLLKLYRFYRDAVVQQGTLPIYSSKIAVSVVDNVLLVHQVDAKVVILYDIFLDCLAPVSAPLPLLLKGTSSNSRQTVHEQDNLTSDYGGMIYGNSWTFLVPDLICDVDNGMLWRISLDLEAISASSSDIPSLLEFLQRRRSEPSKIKMLCLSIMRTIILERRPISMISSVIDVLVTSFSQSVRLRNALHGGERRAPERNEESDVQHTATSGTVSDEPSISISNPEKLVGQGSFTESRQSVDRYSENEGLDRASTSGAIEASVRSLSNSDGITTLEKVSLKKSLSGDYRDPEDKEVKRMGAQTLVSDLEQSPLNPEALEHNNSVNESSVQGSHVVTATISPDEVYHFVFLAIEEEMGGDPSYLVSVIVEFFRSISKEKLKAHPNAYVMTIQLLVRTSRYAELGLFVINKILEPSKEVALQLLDSGRQNIHTRKLGTEMLRQLSLHHHYVSILLEDGYYLQALRYARKNKVITVRPSLFLEAALAANNSQHLAAVLRFFCDFTPGFKSTSEHNSYHRILTEMY</sequence>
<name>A0AAX6FJQ3_IRIPA</name>
<evidence type="ECO:0000313" key="4">
    <source>
        <dbReference type="Proteomes" id="UP001140949"/>
    </source>
</evidence>
<gene>
    <name evidence="3" type="ORF">M6B38_414840</name>
</gene>
<feature type="domain" description="Mic1" evidence="2">
    <location>
        <begin position="409"/>
        <end position="588"/>
    </location>
</feature>
<protein>
    <recommendedName>
        <fullName evidence="2">Mic1 domain-containing protein</fullName>
    </recommendedName>
</protein>
<feature type="compositionally biased region" description="Basic and acidic residues" evidence="1">
    <location>
        <begin position="281"/>
        <end position="295"/>
    </location>
</feature>
<evidence type="ECO:0000313" key="3">
    <source>
        <dbReference type="EMBL" id="KAJ6816596.1"/>
    </source>
</evidence>
<reference evidence="3" key="1">
    <citation type="journal article" date="2023" name="GigaByte">
        <title>Genome assembly of the bearded iris, Iris pallida Lam.</title>
        <authorList>
            <person name="Bruccoleri R.E."/>
            <person name="Oakeley E.J."/>
            <person name="Faust A.M.E."/>
            <person name="Altorfer M."/>
            <person name="Dessus-Babus S."/>
            <person name="Burckhardt D."/>
            <person name="Oertli M."/>
            <person name="Naumann U."/>
            <person name="Petersen F."/>
            <person name="Wong J."/>
        </authorList>
    </citation>
    <scope>NUCLEOTIDE SEQUENCE</scope>
    <source>
        <strain evidence="3">GSM-AAB239-AS_SAM_17_03QT</strain>
    </source>
</reference>
<feature type="region of interest" description="Disordered" evidence="1">
    <location>
        <begin position="280"/>
        <end position="356"/>
    </location>
</feature>
<evidence type="ECO:0000256" key="1">
    <source>
        <dbReference type="SAM" id="MobiDB-lite"/>
    </source>
</evidence>
<dbReference type="PANTHER" id="PTHR12897">
    <property type="entry name" value="COLON CANCER-ASSOCIATED PROTEIN MIC1"/>
    <property type="match status" value="1"/>
</dbReference>
<dbReference type="EMBL" id="JANAVB010028196">
    <property type="protein sequence ID" value="KAJ6816596.1"/>
    <property type="molecule type" value="Genomic_DNA"/>
</dbReference>
<feature type="compositionally biased region" description="Basic and acidic residues" evidence="1">
    <location>
        <begin position="329"/>
        <end position="341"/>
    </location>
</feature>
<dbReference type="Pfam" id="PF07035">
    <property type="entry name" value="RMC1_C"/>
    <property type="match status" value="1"/>
</dbReference>
<accession>A0AAX6FJQ3</accession>
<proteinExistence type="predicted"/>
<feature type="compositionally biased region" description="Polar residues" evidence="1">
    <location>
        <begin position="296"/>
        <end position="314"/>
    </location>
</feature>
<dbReference type="PANTHER" id="PTHR12897:SF4">
    <property type="entry name" value="REGULATOR OF MON1-CCZ1 COMPLEX"/>
    <property type="match status" value="1"/>
</dbReference>
<dbReference type="GO" id="GO:0005765">
    <property type="term" value="C:lysosomal membrane"/>
    <property type="evidence" value="ECO:0007669"/>
    <property type="project" value="TreeGrafter"/>
</dbReference>
<keyword evidence="4" id="KW-1185">Reference proteome</keyword>
<dbReference type="GO" id="GO:0010506">
    <property type="term" value="P:regulation of autophagy"/>
    <property type="evidence" value="ECO:0007669"/>
    <property type="project" value="InterPro"/>
</dbReference>
<dbReference type="Proteomes" id="UP001140949">
    <property type="component" value="Unassembled WGS sequence"/>
</dbReference>
<dbReference type="GO" id="GO:0031902">
    <property type="term" value="C:late endosome membrane"/>
    <property type="evidence" value="ECO:0007669"/>
    <property type="project" value="TreeGrafter"/>
</dbReference>
<dbReference type="InterPro" id="IPR040371">
    <property type="entry name" value="RMC1"/>
</dbReference>
<comment type="caution">
    <text evidence="3">The sequence shown here is derived from an EMBL/GenBank/DDBJ whole genome shotgun (WGS) entry which is preliminary data.</text>
</comment>
<reference evidence="3" key="2">
    <citation type="submission" date="2023-04" db="EMBL/GenBank/DDBJ databases">
        <authorList>
            <person name="Bruccoleri R.E."/>
            <person name="Oakeley E.J."/>
            <person name="Faust A.-M."/>
            <person name="Dessus-Babus S."/>
            <person name="Altorfer M."/>
            <person name="Burckhardt D."/>
            <person name="Oertli M."/>
            <person name="Naumann U."/>
            <person name="Petersen F."/>
            <person name="Wong J."/>
        </authorList>
    </citation>
    <scope>NUCLEOTIDE SEQUENCE</scope>
    <source>
        <strain evidence="3">GSM-AAB239-AS_SAM_17_03QT</strain>
        <tissue evidence="3">Leaf</tissue>
    </source>
</reference>
<dbReference type="AlphaFoldDB" id="A0AAX6FJQ3"/>